<dbReference type="HOGENOM" id="CLU_3224879_0_0_1"/>
<evidence type="ECO:0000313" key="1">
    <source>
        <dbReference type="EMBL" id="CCE61685.1"/>
    </source>
</evidence>
<dbReference type="AlphaFoldDB" id="G8BQ88"/>
<dbReference type="KEGG" id="tpf:TPHA_0B00130"/>
<gene>
    <name evidence="1" type="primary">TPHA0B00130</name>
    <name evidence="1" type="ordered locus">TPHA_0B00130</name>
</gene>
<dbReference type="Proteomes" id="UP000005666">
    <property type="component" value="Chromosome 2"/>
</dbReference>
<dbReference type="GeneID" id="11535133"/>
<proteinExistence type="predicted"/>
<evidence type="ECO:0000313" key="2">
    <source>
        <dbReference type="Proteomes" id="UP000005666"/>
    </source>
</evidence>
<organism evidence="1 2">
    <name type="scientific">Tetrapisispora phaffii (strain ATCC 24235 / CBS 4417 / NBRC 1672 / NRRL Y-8282 / UCD 70-5)</name>
    <name type="common">Yeast</name>
    <name type="synonym">Fabospora phaffii</name>
    <dbReference type="NCBI Taxonomy" id="1071381"/>
    <lineage>
        <taxon>Eukaryota</taxon>
        <taxon>Fungi</taxon>
        <taxon>Dikarya</taxon>
        <taxon>Ascomycota</taxon>
        <taxon>Saccharomycotina</taxon>
        <taxon>Saccharomycetes</taxon>
        <taxon>Saccharomycetales</taxon>
        <taxon>Saccharomycetaceae</taxon>
        <taxon>Tetrapisispora</taxon>
    </lineage>
</organism>
<name>G8BQ88_TETPH</name>
<dbReference type="EMBL" id="HE612857">
    <property type="protein sequence ID" value="CCE61685.1"/>
    <property type="molecule type" value="Genomic_DNA"/>
</dbReference>
<protein>
    <submittedName>
        <fullName evidence="1">Uncharacterized protein</fullName>
    </submittedName>
</protein>
<keyword evidence="2" id="KW-1185">Reference proteome</keyword>
<accession>G8BQ88</accession>
<reference evidence="1 2" key="1">
    <citation type="journal article" date="2011" name="Proc. Natl. Acad. Sci. U.S.A.">
        <title>Evolutionary erosion of yeast sex chromosomes by mating-type switching accidents.</title>
        <authorList>
            <person name="Gordon J.L."/>
            <person name="Armisen D."/>
            <person name="Proux-Wera E."/>
            <person name="Oheigeartaigh S.S."/>
            <person name="Byrne K.P."/>
            <person name="Wolfe K.H."/>
        </authorList>
    </citation>
    <scope>NUCLEOTIDE SEQUENCE [LARGE SCALE GENOMIC DNA]</scope>
    <source>
        <strain evidence="2">ATCC 24235 / CBS 4417 / NBRC 1672 / NRRL Y-8282 / UCD 70-5</strain>
    </source>
</reference>
<sequence>MCFSATHKDEWYADVRIKRWKENNYYIKPSWDIPCQNFVLVPSI</sequence>
<dbReference type="RefSeq" id="XP_003684119.1">
    <property type="nucleotide sequence ID" value="XM_003684071.1"/>
</dbReference>